<accession>A8ZSK3</accession>
<dbReference type="Proteomes" id="UP000008561">
    <property type="component" value="Chromosome"/>
</dbReference>
<evidence type="ECO:0000313" key="2">
    <source>
        <dbReference type="Proteomes" id="UP000008561"/>
    </source>
</evidence>
<dbReference type="OrthoDB" id="5456715at2"/>
<protein>
    <submittedName>
        <fullName evidence="1">Uncharacterized protein</fullName>
    </submittedName>
</protein>
<keyword evidence="2" id="KW-1185">Reference proteome</keyword>
<dbReference type="HOGENOM" id="CLU_2105001_0_0_7"/>
<proteinExistence type="predicted"/>
<reference evidence="1 2" key="1">
    <citation type="submission" date="2007-10" db="EMBL/GenBank/DDBJ databases">
        <title>Complete sequence of Desulfococcus oleovorans Hxd3.</title>
        <authorList>
            <consortium name="US DOE Joint Genome Institute"/>
            <person name="Copeland A."/>
            <person name="Lucas S."/>
            <person name="Lapidus A."/>
            <person name="Barry K."/>
            <person name="Glavina del Rio T."/>
            <person name="Dalin E."/>
            <person name="Tice H."/>
            <person name="Pitluck S."/>
            <person name="Kiss H."/>
            <person name="Brettin T."/>
            <person name="Bruce D."/>
            <person name="Detter J.C."/>
            <person name="Han C."/>
            <person name="Schmutz J."/>
            <person name="Larimer F."/>
            <person name="Land M."/>
            <person name="Hauser L."/>
            <person name="Kyrpides N."/>
            <person name="Kim E."/>
            <person name="Wawrik B."/>
            <person name="Richardson P."/>
        </authorList>
    </citation>
    <scope>NUCLEOTIDE SEQUENCE [LARGE SCALE GENOMIC DNA]</scope>
    <source>
        <strain evidence="2">DSM 6200 / JCM 39069 / Hxd3</strain>
    </source>
</reference>
<dbReference type="RefSeq" id="WP_012173535.1">
    <property type="nucleotide sequence ID" value="NC_009943.1"/>
</dbReference>
<organism evidence="1 2">
    <name type="scientific">Desulfosudis oleivorans (strain DSM 6200 / JCM 39069 / Hxd3)</name>
    <name type="common">Desulfococcus oleovorans</name>
    <dbReference type="NCBI Taxonomy" id="96561"/>
    <lineage>
        <taxon>Bacteria</taxon>
        <taxon>Pseudomonadati</taxon>
        <taxon>Thermodesulfobacteriota</taxon>
        <taxon>Desulfobacteria</taxon>
        <taxon>Desulfobacterales</taxon>
        <taxon>Desulfosudaceae</taxon>
        <taxon>Desulfosudis</taxon>
    </lineage>
</organism>
<gene>
    <name evidence="1" type="ordered locus">Dole_0106</name>
</gene>
<evidence type="ECO:0000313" key="1">
    <source>
        <dbReference type="EMBL" id="ABW65916.1"/>
    </source>
</evidence>
<sequence length="122" mass="14435">MKIEAFSPEEKAARKQAIFDAMSPRAQRWVQKKGYDKWDPFQEPKDPIDMRKDKTRRTSQVLIREFLQTLAMETYSTQYARGAFELCLGIINEEERALGMFAFASWYRDLLEKEGIDLFENQ</sequence>
<dbReference type="KEGG" id="dol:Dole_0106"/>
<dbReference type="STRING" id="96561.Dole_0106"/>
<dbReference type="EMBL" id="CP000859">
    <property type="protein sequence ID" value="ABW65916.1"/>
    <property type="molecule type" value="Genomic_DNA"/>
</dbReference>
<dbReference type="AlphaFoldDB" id="A8ZSK3"/>
<dbReference type="eggNOG" id="ENOG5032TGZ">
    <property type="taxonomic scope" value="Bacteria"/>
</dbReference>
<name>A8ZSK3_DESOH</name>